<sequence>MPNSWLLHSVLEAMCTRTVYSQILGIFFLSLKLIKGMVVTCLCSWKVCLRLLFKCDVRTLPASLSSHLFWSVHILGNRLIFSSNLHLKHHLNLQQDTKVLVRPAWFTICILPSVPFKAFLLTEENRHL</sequence>
<reference evidence="2 3" key="1">
    <citation type="journal article" date="2023" name="Sci. Data">
        <title>Genome assembly of the Korean intertidal mud-creeper Batillaria attramentaria.</title>
        <authorList>
            <person name="Patra A.K."/>
            <person name="Ho P.T."/>
            <person name="Jun S."/>
            <person name="Lee S.J."/>
            <person name="Kim Y."/>
            <person name="Won Y.J."/>
        </authorList>
    </citation>
    <scope>NUCLEOTIDE SEQUENCE [LARGE SCALE GENOMIC DNA]</scope>
    <source>
        <strain evidence="2">Wonlab-2016</strain>
    </source>
</reference>
<keyword evidence="1" id="KW-1133">Transmembrane helix</keyword>
<evidence type="ECO:0000256" key="1">
    <source>
        <dbReference type="SAM" id="Phobius"/>
    </source>
</evidence>
<evidence type="ECO:0000313" key="3">
    <source>
        <dbReference type="Proteomes" id="UP001519460"/>
    </source>
</evidence>
<organism evidence="2 3">
    <name type="scientific">Batillaria attramentaria</name>
    <dbReference type="NCBI Taxonomy" id="370345"/>
    <lineage>
        <taxon>Eukaryota</taxon>
        <taxon>Metazoa</taxon>
        <taxon>Spiralia</taxon>
        <taxon>Lophotrochozoa</taxon>
        <taxon>Mollusca</taxon>
        <taxon>Gastropoda</taxon>
        <taxon>Caenogastropoda</taxon>
        <taxon>Sorbeoconcha</taxon>
        <taxon>Cerithioidea</taxon>
        <taxon>Batillariidae</taxon>
        <taxon>Batillaria</taxon>
    </lineage>
</organism>
<comment type="caution">
    <text evidence="2">The sequence shown here is derived from an EMBL/GenBank/DDBJ whole genome shotgun (WGS) entry which is preliminary data.</text>
</comment>
<keyword evidence="1" id="KW-0812">Transmembrane</keyword>
<evidence type="ECO:0000313" key="2">
    <source>
        <dbReference type="EMBL" id="KAK7501933.1"/>
    </source>
</evidence>
<protein>
    <submittedName>
        <fullName evidence="2">Uncharacterized protein</fullName>
    </submittedName>
</protein>
<name>A0ABD0LS85_9CAEN</name>
<accession>A0ABD0LS85</accession>
<feature type="transmembrane region" description="Helical" evidence="1">
    <location>
        <begin position="20"/>
        <end position="45"/>
    </location>
</feature>
<keyword evidence="3" id="KW-1185">Reference proteome</keyword>
<dbReference type="Proteomes" id="UP001519460">
    <property type="component" value="Unassembled WGS sequence"/>
</dbReference>
<dbReference type="EMBL" id="JACVVK020000028">
    <property type="protein sequence ID" value="KAK7501933.1"/>
    <property type="molecule type" value="Genomic_DNA"/>
</dbReference>
<proteinExistence type="predicted"/>
<dbReference type="AlphaFoldDB" id="A0ABD0LS85"/>
<keyword evidence="1" id="KW-0472">Membrane</keyword>
<gene>
    <name evidence="2" type="ORF">BaRGS_00006685</name>
</gene>